<dbReference type="Gene3D" id="3.30.1340.30">
    <property type="match status" value="1"/>
</dbReference>
<dbReference type="RefSeq" id="WP_085216806.1">
    <property type="nucleotide sequence ID" value="NZ_FXAM01000004.1"/>
</dbReference>
<dbReference type="AlphaFoldDB" id="A0A1Y6D5S6"/>
<feature type="chain" id="PRO_5013187304" evidence="2">
    <location>
        <begin position="26"/>
        <end position="127"/>
    </location>
</feature>
<keyword evidence="5" id="KW-1185">Reference proteome</keyword>
<gene>
    <name evidence="4" type="ORF">SAMN02949497_0053</name>
</gene>
<keyword evidence="2" id="KW-0732">Signal</keyword>
<evidence type="ECO:0000259" key="3">
    <source>
        <dbReference type="PROSITE" id="PS50914"/>
    </source>
</evidence>
<dbReference type="OrthoDB" id="5957063at2"/>
<dbReference type="Pfam" id="PF04972">
    <property type="entry name" value="BON"/>
    <property type="match status" value="1"/>
</dbReference>
<feature type="domain" description="BON" evidence="3">
    <location>
        <begin position="56"/>
        <end position="126"/>
    </location>
</feature>
<organism evidence="4 5">
    <name type="scientific">Methylomagnum ishizawai</name>
    <dbReference type="NCBI Taxonomy" id="1760988"/>
    <lineage>
        <taxon>Bacteria</taxon>
        <taxon>Pseudomonadati</taxon>
        <taxon>Pseudomonadota</taxon>
        <taxon>Gammaproteobacteria</taxon>
        <taxon>Methylococcales</taxon>
        <taxon>Methylococcaceae</taxon>
        <taxon>Methylomagnum</taxon>
    </lineage>
</organism>
<accession>A0A1Y6D5S6</accession>
<dbReference type="EMBL" id="FXAM01000004">
    <property type="protein sequence ID" value="SMF97790.1"/>
    <property type="molecule type" value="Genomic_DNA"/>
</dbReference>
<feature type="compositionally biased region" description="Polar residues" evidence="1">
    <location>
        <begin position="31"/>
        <end position="49"/>
    </location>
</feature>
<sequence>MPKGFSLFLSTLAVVSALGFDSVRAAPAAPQENTGRNTRDQGGNTVTPEDQNESSADRNLAASIRKAVVKDKSLSVDAHNAKIIVRGGLVTLRGPVETPAEKTKLQTIAERTRGVKQVDNQLEPKSP</sequence>
<dbReference type="InterPro" id="IPR007055">
    <property type="entry name" value="BON_dom"/>
</dbReference>
<dbReference type="STRING" id="1760988.SAMN02949497_0053"/>
<dbReference type="Proteomes" id="UP000192923">
    <property type="component" value="Unassembled WGS sequence"/>
</dbReference>
<dbReference type="PROSITE" id="PS50914">
    <property type="entry name" value="BON"/>
    <property type="match status" value="1"/>
</dbReference>
<feature type="region of interest" description="Disordered" evidence="1">
    <location>
        <begin position="23"/>
        <end position="59"/>
    </location>
</feature>
<evidence type="ECO:0000256" key="1">
    <source>
        <dbReference type="SAM" id="MobiDB-lite"/>
    </source>
</evidence>
<reference evidence="4 5" key="1">
    <citation type="submission" date="2016-12" db="EMBL/GenBank/DDBJ databases">
        <authorList>
            <person name="Song W.-J."/>
            <person name="Kurnit D.M."/>
        </authorList>
    </citation>
    <scope>NUCLEOTIDE SEQUENCE [LARGE SCALE GENOMIC DNA]</scope>
    <source>
        <strain evidence="4 5">175</strain>
    </source>
</reference>
<protein>
    <submittedName>
        <fullName evidence="4">BON domain-containing protein</fullName>
    </submittedName>
</protein>
<evidence type="ECO:0000313" key="4">
    <source>
        <dbReference type="EMBL" id="SMF97790.1"/>
    </source>
</evidence>
<name>A0A1Y6D5S6_9GAMM</name>
<feature type="signal peptide" evidence="2">
    <location>
        <begin position="1"/>
        <end position="25"/>
    </location>
</feature>
<proteinExistence type="predicted"/>
<evidence type="ECO:0000313" key="5">
    <source>
        <dbReference type="Proteomes" id="UP000192923"/>
    </source>
</evidence>
<evidence type="ECO:0000256" key="2">
    <source>
        <dbReference type="SAM" id="SignalP"/>
    </source>
</evidence>